<evidence type="ECO:0000313" key="2">
    <source>
        <dbReference type="Proteomes" id="UP000220922"/>
    </source>
</evidence>
<reference evidence="1 2" key="1">
    <citation type="submission" date="2016-05" db="EMBL/GenBank/DDBJ databases">
        <authorList>
            <person name="Lavstsen T."/>
            <person name="Jespersen J.S."/>
        </authorList>
    </citation>
    <scope>NUCLEOTIDE SEQUENCE [LARGE SCALE GENOMIC DNA]</scope>
    <source>
        <strain evidence="1 2">B7-9</strain>
    </source>
</reference>
<proteinExistence type="predicted"/>
<protein>
    <submittedName>
        <fullName evidence="1">Uncharacterized protein</fullName>
    </submittedName>
</protein>
<dbReference type="AlphaFoldDB" id="A0A2H3KGK2"/>
<gene>
    <name evidence="1" type="ORF">A9Q02_20220</name>
</gene>
<evidence type="ECO:0000313" key="1">
    <source>
        <dbReference type="EMBL" id="PDV96839.1"/>
    </source>
</evidence>
<dbReference type="RefSeq" id="WP_097655066.1">
    <property type="nucleotide sequence ID" value="NZ_LYXE01000178.1"/>
</dbReference>
<keyword evidence="2" id="KW-1185">Reference proteome</keyword>
<sequence>MSTRRVESFLLRIVVPSDEAQLPERWRGRIQHVASGEEQQINEIAQAITFMSEHLCPMREFLLEIEHPPQNQRTP</sequence>
<dbReference type="Proteomes" id="UP000220922">
    <property type="component" value="Unassembled WGS sequence"/>
</dbReference>
<comment type="caution">
    <text evidence="1">The sequence shown here is derived from an EMBL/GenBank/DDBJ whole genome shotgun (WGS) entry which is preliminary data.</text>
</comment>
<organism evidence="1 2">
    <name type="scientific">Candidatus Chloroploca asiatica</name>
    <dbReference type="NCBI Taxonomy" id="1506545"/>
    <lineage>
        <taxon>Bacteria</taxon>
        <taxon>Bacillati</taxon>
        <taxon>Chloroflexota</taxon>
        <taxon>Chloroflexia</taxon>
        <taxon>Chloroflexales</taxon>
        <taxon>Chloroflexineae</taxon>
        <taxon>Oscillochloridaceae</taxon>
        <taxon>Candidatus Chloroploca</taxon>
    </lineage>
</organism>
<accession>A0A2H3KGK2</accession>
<dbReference type="EMBL" id="LYXE01000178">
    <property type="protein sequence ID" value="PDV96839.1"/>
    <property type="molecule type" value="Genomic_DNA"/>
</dbReference>
<dbReference type="OrthoDB" id="166368at2"/>
<name>A0A2H3KGK2_9CHLR</name>